<reference evidence="6 7" key="1">
    <citation type="journal article" date="2016" name="BMC Genomics">
        <title>Comparative genomics reveals Cyclospora cayetanensis possesses coccidia-like metabolism and invasion components but unique surface antigens.</title>
        <authorList>
            <person name="Liu S."/>
            <person name="Wang L."/>
            <person name="Zheng H."/>
            <person name="Xu Z."/>
            <person name="Roellig D.M."/>
            <person name="Li N."/>
            <person name="Frace M.A."/>
            <person name="Tang K."/>
            <person name="Arrowood M.J."/>
            <person name="Moss D.M."/>
            <person name="Zhang L."/>
            <person name="Feng Y."/>
            <person name="Xiao L."/>
        </authorList>
    </citation>
    <scope>NUCLEOTIDE SEQUENCE [LARGE SCALE GENOMIC DNA]</scope>
    <source>
        <strain evidence="6 7">CHN_HEN01</strain>
    </source>
</reference>
<dbReference type="VEuPathDB" id="ToxoDB:cyc_07413"/>
<feature type="compositionally biased region" description="Basic and acidic residues" evidence="4">
    <location>
        <begin position="301"/>
        <end position="311"/>
    </location>
</feature>
<dbReference type="Pfam" id="PF00106">
    <property type="entry name" value="adh_short"/>
    <property type="match status" value="1"/>
</dbReference>
<evidence type="ECO:0000313" key="6">
    <source>
        <dbReference type="EMBL" id="OEH76721.1"/>
    </source>
</evidence>
<keyword evidence="7" id="KW-1185">Reference proteome</keyword>
<dbReference type="EMBL" id="JROU02001345">
    <property type="protein sequence ID" value="OEH76721.1"/>
    <property type="molecule type" value="Genomic_DNA"/>
</dbReference>
<evidence type="ECO:0000256" key="1">
    <source>
        <dbReference type="ARBA" id="ARBA00006484"/>
    </source>
</evidence>
<keyword evidence="3" id="KW-0560">Oxidoreductase</keyword>
<dbReference type="AlphaFoldDB" id="A0A1D3CZU1"/>
<proteinExistence type="inferred from homology"/>
<dbReference type="PANTHER" id="PTHR43391:SF14">
    <property type="entry name" value="DEHYDROGENASE_REDUCTASE SDR FAMILY PROTEIN 7-LIKE"/>
    <property type="match status" value="1"/>
</dbReference>
<accession>A0A1D3CZU1</accession>
<keyword evidence="5" id="KW-0812">Transmembrane</keyword>
<name>A0A1D3CZU1_9EIME</name>
<dbReference type="InterPro" id="IPR036291">
    <property type="entry name" value="NAD(P)-bd_dom_sf"/>
</dbReference>
<evidence type="ECO:0000313" key="7">
    <source>
        <dbReference type="Proteomes" id="UP000095192"/>
    </source>
</evidence>
<comment type="caution">
    <text evidence="6">The sequence shown here is derived from an EMBL/GenBank/DDBJ whole genome shotgun (WGS) entry which is preliminary data.</text>
</comment>
<dbReference type="InParanoid" id="A0A1D3CZU1"/>
<organism evidence="6 7">
    <name type="scientific">Cyclospora cayetanensis</name>
    <dbReference type="NCBI Taxonomy" id="88456"/>
    <lineage>
        <taxon>Eukaryota</taxon>
        <taxon>Sar</taxon>
        <taxon>Alveolata</taxon>
        <taxon>Apicomplexa</taxon>
        <taxon>Conoidasida</taxon>
        <taxon>Coccidia</taxon>
        <taxon>Eucoccidiorida</taxon>
        <taxon>Eimeriorina</taxon>
        <taxon>Eimeriidae</taxon>
        <taxon>Cyclospora</taxon>
    </lineage>
</organism>
<dbReference type="InterPro" id="IPR002347">
    <property type="entry name" value="SDR_fam"/>
</dbReference>
<gene>
    <name evidence="6" type="ORF">cyc_07413</name>
</gene>
<comment type="similarity">
    <text evidence="1">Belongs to the short-chain dehydrogenases/reductases (SDR) family.</text>
</comment>
<sequence length="768" mass="80068">MQHVGARGGLTQASASIVAASPALPWVLGSHRVLLGTTLQLVGALDWWVQQQPSFLPSVLLLLQQAVLLPQCLGGFSLSSKEDHLACVSLLKLCSASDAPGVCCWGRFVGRHMQVLQGLTEDLRRLIAAGGAGAGAATLPQKQLVTVACTFVLQSVEAFLAACLQPVLDGTAAAAASAVTATAPPHADDLASQCSSCSSQKQLHARASGCSRRPQQQQQQHPPPYACTILKRLGFYSASGLIAAISSFLSLSLYVIVRLGGERPGLSLEALAAAAAAKGLVENERTSSPPPPVKGGRRKKEPFFADSKETDGPPPSSHAQQLNTPFHPAPPSHPLRPEESLCCSRSPSETLPWVAIDVCCVYPCLACRVSGNLCLQCHAAFRGIGASECSFVPFPAKDPPCESVGVRGFAVVACCASAADAARTASRLHHASDCPRAHQQQQTSSPQLFPDLPENGFDGGGAFKNWCSHCGFAVVIWDVQSSSETEGALRAIECIALDREACLSEALTQLKVNFCGFLRASLALLPLLQGRASGCAPVDSDAARVKPSSEAAADVVESRTAEPPASSGGLWEALLDCAASLFGFSPALPSRIVVLGSAVAAAAPPGQSVYAATKAAVAAACRGLSAELRGTGVRVVSVEPGAAATDLFSRRPFSACKMPFQRGSQQQLLDRQCDILLHLASPPAVVAASVVAAVSAASPPSTVRCCWDVGVWLLLRHCGSSLRDLLLYCLFATRWPSSAARLAAALGRKARCGLPEVLLQPFSSLSAH</sequence>
<feature type="transmembrane region" description="Helical" evidence="5">
    <location>
        <begin position="233"/>
        <end position="257"/>
    </location>
</feature>
<dbReference type="PANTHER" id="PTHR43391">
    <property type="entry name" value="RETINOL DEHYDROGENASE-RELATED"/>
    <property type="match status" value="1"/>
</dbReference>
<dbReference type="Gene3D" id="3.40.50.720">
    <property type="entry name" value="NAD(P)-binding Rossmann-like Domain"/>
    <property type="match status" value="1"/>
</dbReference>
<dbReference type="Proteomes" id="UP000095192">
    <property type="component" value="Unassembled WGS sequence"/>
</dbReference>
<dbReference type="SUPFAM" id="SSF51735">
    <property type="entry name" value="NAD(P)-binding Rossmann-fold domains"/>
    <property type="match status" value="1"/>
</dbReference>
<evidence type="ECO:0000256" key="5">
    <source>
        <dbReference type="SAM" id="Phobius"/>
    </source>
</evidence>
<dbReference type="VEuPathDB" id="ToxoDB:LOC34623388"/>
<keyword evidence="5" id="KW-1133">Transmembrane helix</keyword>
<keyword evidence="5" id="KW-0472">Membrane</keyword>
<evidence type="ECO:0000256" key="4">
    <source>
        <dbReference type="SAM" id="MobiDB-lite"/>
    </source>
</evidence>
<protein>
    <submittedName>
        <fullName evidence="6">Uncharacterized protein</fullName>
    </submittedName>
</protein>
<keyword evidence="2" id="KW-0521">NADP</keyword>
<feature type="region of interest" description="Disordered" evidence="4">
    <location>
        <begin position="279"/>
        <end position="333"/>
    </location>
</feature>
<evidence type="ECO:0000256" key="3">
    <source>
        <dbReference type="ARBA" id="ARBA00023002"/>
    </source>
</evidence>
<evidence type="ECO:0000256" key="2">
    <source>
        <dbReference type="ARBA" id="ARBA00022857"/>
    </source>
</evidence>
<dbReference type="GO" id="GO:0016491">
    <property type="term" value="F:oxidoreductase activity"/>
    <property type="evidence" value="ECO:0007669"/>
    <property type="project" value="UniProtKB-KW"/>
</dbReference>